<keyword evidence="4" id="KW-1185">Reference proteome</keyword>
<gene>
    <name evidence="3" type="ORF">BHE18_14505</name>
</gene>
<organism evidence="3 4">
    <name type="scientific">Rossellomorea aquimaris</name>
    <dbReference type="NCBI Taxonomy" id="189382"/>
    <lineage>
        <taxon>Bacteria</taxon>
        <taxon>Bacillati</taxon>
        <taxon>Bacillota</taxon>
        <taxon>Bacilli</taxon>
        <taxon>Bacillales</taxon>
        <taxon>Bacillaceae</taxon>
        <taxon>Rossellomorea</taxon>
    </lineage>
</organism>
<sequence>MLTIYYTKLYLTMTGNELKMKGLLSHWNIGKVQLLEHRKNIKKITSEGSTFYLKERKGTSYWERKEEYRITQYLIRKGINVETPILNICGEPYVKEDGSYYSLYASLEGNPIQVNKENCCGQFIMLGKYLARFHLALGKCPYEYSTQVWDVFNYFKSWLSESKSELTEWAEKVYGEISSYEGTYKWLPLQLVHSDAHLRNVLWMGDKILGLVDFERIRQAPRIGDLAYIIASLLRYSGSTIDFHHFLRNIRELIKGYTFNLGISDEEAVLLPHLVILILLQYTMYYSQQGYVKAAVFHKKCIDYLMRCKDYFEATTCH</sequence>
<dbReference type="InterPro" id="IPR050249">
    <property type="entry name" value="Pseudomonas-type_ThrB"/>
</dbReference>
<accession>A0A1J6WNA1</accession>
<protein>
    <recommendedName>
        <fullName evidence="2">Aminoglycoside phosphotransferase domain-containing protein</fullName>
    </recommendedName>
</protein>
<dbReference type="EMBL" id="MINN01000011">
    <property type="protein sequence ID" value="OIU73272.1"/>
    <property type="molecule type" value="Genomic_DNA"/>
</dbReference>
<comment type="caution">
    <text evidence="3">The sequence shown here is derived from an EMBL/GenBank/DDBJ whole genome shotgun (WGS) entry which is preliminary data.</text>
</comment>
<dbReference type="Pfam" id="PF01636">
    <property type="entry name" value="APH"/>
    <property type="match status" value="1"/>
</dbReference>
<evidence type="ECO:0000313" key="4">
    <source>
        <dbReference type="Proteomes" id="UP000182062"/>
    </source>
</evidence>
<feature type="domain" description="Aminoglycoside phosphotransferase" evidence="2">
    <location>
        <begin position="49"/>
        <end position="232"/>
    </location>
</feature>
<comment type="similarity">
    <text evidence="1">Belongs to the pseudomonas-type ThrB family.</text>
</comment>
<dbReference type="Gene3D" id="3.30.200.20">
    <property type="entry name" value="Phosphorylase Kinase, domain 1"/>
    <property type="match status" value="1"/>
</dbReference>
<dbReference type="Gene3D" id="3.90.1200.10">
    <property type="match status" value="1"/>
</dbReference>
<dbReference type="PANTHER" id="PTHR21064">
    <property type="entry name" value="AMINOGLYCOSIDE PHOSPHOTRANSFERASE DOMAIN-CONTAINING PROTEIN-RELATED"/>
    <property type="match status" value="1"/>
</dbReference>
<evidence type="ECO:0000313" key="3">
    <source>
        <dbReference type="EMBL" id="OIU73272.1"/>
    </source>
</evidence>
<dbReference type="InterPro" id="IPR002575">
    <property type="entry name" value="Aminoglycoside_PTrfase"/>
</dbReference>
<proteinExistence type="inferred from homology"/>
<dbReference type="InterPro" id="IPR011009">
    <property type="entry name" value="Kinase-like_dom_sf"/>
</dbReference>
<dbReference type="AlphaFoldDB" id="A0A1J6WNA1"/>
<dbReference type="Proteomes" id="UP000182062">
    <property type="component" value="Unassembled WGS sequence"/>
</dbReference>
<dbReference type="PANTHER" id="PTHR21064:SF6">
    <property type="entry name" value="AMINOGLYCOSIDE PHOSPHOTRANSFERASE DOMAIN-CONTAINING PROTEIN"/>
    <property type="match status" value="1"/>
</dbReference>
<evidence type="ECO:0000256" key="1">
    <source>
        <dbReference type="ARBA" id="ARBA00038240"/>
    </source>
</evidence>
<dbReference type="RefSeq" id="WP_071616810.1">
    <property type="nucleotide sequence ID" value="NZ_MINN01000011.1"/>
</dbReference>
<reference evidence="3 4" key="1">
    <citation type="submission" date="2016-09" db="EMBL/GenBank/DDBJ databases">
        <title>Bacillus aquimaris SAMM genome sequence reveals colonization and biosurfactant production capacities.</title>
        <authorList>
            <person name="Waghmode S.R."/>
            <person name="Suryavanshi M.V."/>
        </authorList>
    </citation>
    <scope>NUCLEOTIDE SEQUENCE [LARGE SCALE GENOMIC DNA]</scope>
    <source>
        <strain evidence="3 4">SAMM</strain>
    </source>
</reference>
<evidence type="ECO:0000259" key="2">
    <source>
        <dbReference type="Pfam" id="PF01636"/>
    </source>
</evidence>
<name>A0A1J6WNA1_9BACI</name>
<dbReference type="GO" id="GO:0019202">
    <property type="term" value="F:amino acid kinase activity"/>
    <property type="evidence" value="ECO:0007669"/>
    <property type="project" value="TreeGrafter"/>
</dbReference>
<dbReference type="SUPFAM" id="SSF56112">
    <property type="entry name" value="Protein kinase-like (PK-like)"/>
    <property type="match status" value="1"/>
</dbReference>